<dbReference type="PANTHER" id="PTHR41299:SF1">
    <property type="entry name" value="THIAMINE PYROPHOSPHOKINASE"/>
    <property type="match status" value="1"/>
</dbReference>
<comment type="caution">
    <text evidence="7">The sequence shown here is derived from an EMBL/GenBank/DDBJ whole genome shotgun (WGS) entry which is preliminary data.</text>
</comment>
<organism evidence="7 8">
    <name type="scientific">Fervidicola ferrireducens</name>
    <dbReference type="NCBI Taxonomy" id="520764"/>
    <lineage>
        <taxon>Bacteria</taxon>
        <taxon>Bacillati</taxon>
        <taxon>Bacillota</taxon>
        <taxon>Clostridia</taxon>
        <taxon>Thermosediminibacterales</taxon>
        <taxon>Thermosediminibacteraceae</taxon>
        <taxon>Fervidicola</taxon>
    </lineage>
</organism>
<dbReference type="OrthoDB" id="9804377at2"/>
<evidence type="ECO:0000256" key="4">
    <source>
        <dbReference type="ARBA" id="ARBA00022840"/>
    </source>
</evidence>
<feature type="domain" description="Thiamin pyrophosphokinase thiamin-binding" evidence="6">
    <location>
        <begin position="140"/>
        <end position="205"/>
    </location>
</feature>
<dbReference type="FunCoup" id="A0A140LDI2">
    <property type="interactions" value="81"/>
</dbReference>
<dbReference type="Pfam" id="PF04265">
    <property type="entry name" value="TPK_B1_binding"/>
    <property type="match status" value="1"/>
</dbReference>
<dbReference type="GO" id="GO:0009229">
    <property type="term" value="P:thiamine diphosphate biosynthetic process"/>
    <property type="evidence" value="ECO:0007669"/>
    <property type="project" value="InterPro"/>
</dbReference>
<dbReference type="Pfam" id="PF04263">
    <property type="entry name" value="TPK_catalytic"/>
    <property type="match status" value="1"/>
</dbReference>
<dbReference type="InterPro" id="IPR036371">
    <property type="entry name" value="TPK_B1-bd_sf"/>
</dbReference>
<dbReference type="STRING" id="520764.AN618_03630"/>
<dbReference type="Gene3D" id="3.40.50.10240">
    <property type="entry name" value="Thiamin pyrophosphokinase, catalytic domain"/>
    <property type="match status" value="1"/>
</dbReference>
<reference evidence="7 8" key="1">
    <citation type="submission" date="2015-12" db="EMBL/GenBank/DDBJ databases">
        <title>Draft genome sequnece of Fervidicola ferrireducens strain Y170.</title>
        <authorList>
            <person name="Patel B.K."/>
        </authorList>
    </citation>
    <scope>NUCLEOTIDE SEQUENCE [LARGE SCALE GENOMIC DNA]</scope>
    <source>
        <strain evidence="7 8">Y170</strain>
    </source>
</reference>
<dbReference type="SUPFAM" id="SSF63862">
    <property type="entry name" value="Thiamin pyrophosphokinase, substrate-binding domain"/>
    <property type="match status" value="1"/>
</dbReference>
<dbReference type="PATRIC" id="fig|520764.3.peg.386"/>
<dbReference type="CDD" id="cd07995">
    <property type="entry name" value="TPK"/>
    <property type="match status" value="1"/>
</dbReference>
<dbReference type="GO" id="GO:0004788">
    <property type="term" value="F:thiamine diphosphokinase activity"/>
    <property type="evidence" value="ECO:0007669"/>
    <property type="project" value="UniProtKB-UniRule"/>
</dbReference>
<evidence type="ECO:0000256" key="2">
    <source>
        <dbReference type="ARBA" id="ARBA00022741"/>
    </source>
</evidence>
<dbReference type="InterPro" id="IPR007373">
    <property type="entry name" value="Thiamin_PyroPKinase_B1-bd"/>
</dbReference>
<dbReference type="EMBL" id="LOED01000002">
    <property type="protein sequence ID" value="KXG78607.1"/>
    <property type="molecule type" value="Genomic_DNA"/>
</dbReference>
<dbReference type="GO" id="GO:0005524">
    <property type="term" value="F:ATP binding"/>
    <property type="evidence" value="ECO:0007669"/>
    <property type="project" value="UniProtKB-KW"/>
</dbReference>
<dbReference type="InterPro" id="IPR036759">
    <property type="entry name" value="TPK_catalytic_sf"/>
</dbReference>
<proteinExistence type="predicted"/>
<evidence type="ECO:0000313" key="7">
    <source>
        <dbReference type="EMBL" id="KXG78607.1"/>
    </source>
</evidence>
<dbReference type="SUPFAM" id="SSF63999">
    <property type="entry name" value="Thiamin pyrophosphokinase, catalytic domain"/>
    <property type="match status" value="1"/>
</dbReference>
<evidence type="ECO:0000256" key="5">
    <source>
        <dbReference type="NCBIfam" id="TIGR01378"/>
    </source>
</evidence>
<dbReference type="AlphaFoldDB" id="A0A140LDI2"/>
<dbReference type="Proteomes" id="UP000070427">
    <property type="component" value="Unassembled WGS sequence"/>
</dbReference>
<evidence type="ECO:0000313" key="8">
    <source>
        <dbReference type="Proteomes" id="UP000070427"/>
    </source>
</evidence>
<dbReference type="GO" id="GO:0016301">
    <property type="term" value="F:kinase activity"/>
    <property type="evidence" value="ECO:0007669"/>
    <property type="project" value="UniProtKB-KW"/>
</dbReference>
<dbReference type="InterPro" id="IPR007371">
    <property type="entry name" value="TPK_catalytic"/>
</dbReference>
<evidence type="ECO:0000256" key="1">
    <source>
        <dbReference type="ARBA" id="ARBA00022679"/>
    </source>
</evidence>
<dbReference type="InParanoid" id="A0A140LDI2"/>
<dbReference type="NCBIfam" id="TIGR01378">
    <property type="entry name" value="thi_PPkinase"/>
    <property type="match status" value="1"/>
</dbReference>
<protein>
    <recommendedName>
        <fullName evidence="5">Thiamine diphosphokinase</fullName>
        <ecNumber evidence="5">2.7.6.2</ecNumber>
    </recommendedName>
</protein>
<gene>
    <name evidence="7" type="primary">thiN</name>
    <name evidence="7" type="ORF">AN618_03630</name>
</gene>
<evidence type="ECO:0000256" key="3">
    <source>
        <dbReference type="ARBA" id="ARBA00022777"/>
    </source>
</evidence>
<dbReference type="RefSeq" id="WP_066351331.1">
    <property type="nucleotide sequence ID" value="NZ_LOED01000002.1"/>
</dbReference>
<keyword evidence="3 7" id="KW-0418">Kinase</keyword>
<dbReference type="GO" id="GO:0030975">
    <property type="term" value="F:thiamine binding"/>
    <property type="evidence" value="ECO:0007669"/>
    <property type="project" value="InterPro"/>
</dbReference>
<dbReference type="GO" id="GO:0006772">
    <property type="term" value="P:thiamine metabolic process"/>
    <property type="evidence" value="ECO:0007669"/>
    <property type="project" value="UniProtKB-UniRule"/>
</dbReference>
<dbReference type="EC" id="2.7.6.2" evidence="5"/>
<sequence>MKAVVFAGGHVGDYSRMEKYLSGASLIICADSGIRHAFRMGIIPHLIVGDMDSTSEEDKKKIEYYKIKKLSFPKEKDFTDTELALEVALQEGADEAVLLGGLGDRPDHSLANVLLMVSFKKRGLELTLAGKNWEMFLVDGKRKIKGQKGQILSLLPVTPKVTGIKTSGLYYPLRDETLLMGTSRGISNVFLDDEAVVEIREGMLIAVKWIES</sequence>
<name>A0A140LDI2_9FIRM</name>
<dbReference type="InterPro" id="IPR053149">
    <property type="entry name" value="TPK"/>
</dbReference>
<keyword evidence="8" id="KW-1185">Reference proteome</keyword>
<dbReference type="PANTHER" id="PTHR41299">
    <property type="entry name" value="THIAMINE PYROPHOSPHOKINASE"/>
    <property type="match status" value="1"/>
</dbReference>
<keyword evidence="2" id="KW-0547">Nucleotide-binding</keyword>
<dbReference type="SMART" id="SM00983">
    <property type="entry name" value="TPK_B1_binding"/>
    <property type="match status" value="1"/>
</dbReference>
<evidence type="ECO:0000259" key="6">
    <source>
        <dbReference type="SMART" id="SM00983"/>
    </source>
</evidence>
<keyword evidence="4" id="KW-0067">ATP-binding</keyword>
<keyword evidence="1 7" id="KW-0808">Transferase</keyword>
<accession>A0A140LDI2</accession>
<dbReference type="InterPro" id="IPR006282">
    <property type="entry name" value="Thi_PPkinase"/>
</dbReference>